<evidence type="ECO:0008006" key="2">
    <source>
        <dbReference type="Google" id="ProtNLM"/>
    </source>
</evidence>
<reference evidence="1" key="1">
    <citation type="submission" date="2016-10" db="EMBL/GenBank/DDBJ databases">
        <authorList>
            <person name="de Groot N.N."/>
        </authorList>
    </citation>
    <scope>NUCLEOTIDE SEQUENCE</scope>
</reference>
<proteinExistence type="predicted"/>
<accession>A0A1W1CT90</accession>
<organism evidence="1">
    <name type="scientific">hydrothermal vent metagenome</name>
    <dbReference type="NCBI Taxonomy" id="652676"/>
    <lineage>
        <taxon>unclassified sequences</taxon>
        <taxon>metagenomes</taxon>
        <taxon>ecological metagenomes</taxon>
    </lineage>
</organism>
<evidence type="ECO:0000313" key="1">
    <source>
        <dbReference type="EMBL" id="SFV68945.1"/>
    </source>
</evidence>
<name>A0A1W1CT90_9ZZZZ</name>
<dbReference type="EMBL" id="FPHK01000127">
    <property type="protein sequence ID" value="SFV68945.1"/>
    <property type="molecule type" value="Genomic_DNA"/>
</dbReference>
<sequence>MRRAATLIELIFVLVIISFLAAATFKGMQAIKIRSYKAKETTKLSLESQIVVNQISNYLQNRVPSTVIGYDPASGNFEYIGDLTSSKPVLEWFGRANEAFIDGNYSGFADMATLNSNTFKSQKSDGNELNQTTQKKFHISDNIYNNKVVNLIFAGSFDRAASDLNDYNNSFGWHGNASNNSFDFSMADDGNITINTSEDPKFIYEKYFIVDTAYAIARGEDIKQDADCISKLTIHPKDINNTLFLFSNYRPWRGETFCADPNGNDQEGNVSILMQNITGFSFEEMDYTIRIMLDINKSIRGGSDIHFSKMKVMF</sequence>
<protein>
    <recommendedName>
        <fullName evidence="2">Prepilin-type N-terminal cleavage/methylation domain-containing protein</fullName>
    </recommendedName>
</protein>
<dbReference type="AlphaFoldDB" id="A0A1W1CT90"/>
<gene>
    <name evidence="1" type="ORF">MNB_SM-6-1080</name>
</gene>